<keyword evidence="1" id="KW-1133">Transmembrane helix</keyword>
<protein>
    <submittedName>
        <fullName evidence="3">Uncharacterized protein</fullName>
    </submittedName>
</protein>
<dbReference type="WBParaSite" id="nRc.2.0.1.t04237-RA">
    <property type="protein sequence ID" value="nRc.2.0.1.t04237-RA"/>
    <property type="gene ID" value="nRc.2.0.1.g04237"/>
</dbReference>
<keyword evidence="1" id="KW-0472">Membrane</keyword>
<feature type="transmembrane region" description="Helical" evidence="1">
    <location>
        <begin position="48"/>
        <end position="69"/>
    </location>
</feature>
<name>A0A915HS83_ROMCU</name>
<keyword evidence="2" id="KW-1185">Reference proteome</keyword>
<organism evidence="2 3">
    <name type="scientific">Romanomermis culicivorax</name>
    <name type="common">Nematode worm</name>
    <dbReference type="NCBI Taxonomy" id="13658"/>
    <lineage>
        <taxon>Eukaryota</taxon>
        <taxon>Metazoa</taxon>
        <taxon>Ecdysozoa</taxon>
        <taxon>Nematoda</taxon>
        <taxon>Enoplea</taxon>
        <taxon>Dorylaimia</taxon>
        <taxon>Mermithida</taxon>
        <taxon>Mermithoidea</taxon>
        <taxon>Mermithidae</taxon>
        <taxon>Romanomermis</taxon>
    </lineage>
</organism>
<evidence type="ECO:0000256" key="1">
    <source>
        <dbReference type="SAM" id="Phobius"/>
    </source>
</evidence>
<reference evidence="3" key="1">
    <citation type="submission" date="2022-11" db="UniProtKB">
        <authorList>
            <consortium name="WormBaseParasite"/>
        </authorList>
    </citation>
    <scope>IDENTIFICATION</scope>
</reference>
<dbReference type="Proteomes" id="UP000887565">
    <property type="component" value="Unplaced"/>
</dbReference>
<evidence type="ECO:0000313" key="2">
    <source>
        <dbReference type="Proteomes" id="UP000887565"/>
    </source>
</evidence>
<evidence type="ECO:0000313" key="3">
    <source>
        <dbReference type="WBParaSite" id="nRc.2.0.1.t04237-RA"/>
    </source>
</evidence>
<sequence>MVMMQNARAQAAKYTLKYGGTEDIKKMKLCASPATTILAIRRLPPRSLSFSCPSAWELIILYFSPVIILY</sequence>
<accession>A0A915HS83</accession>
<proteinExistence type="predicted"/>
<keyword evidence="1" id="KW-0812">Transmembrane</keyword>
<dbReference type="AlphaFoldDB" id="A0A915HS83"/>